<keyword evidence="1" id="KW-0812">Transmembrane</keyword>
<proteinExistence type="predicted"/>
<keyword evidence="1" id="KW-0472">Membrane</keyword>
<dbReference type="RefSeq" id="XP_022922193.1">
    <property type="nucleotide sequence ID" value="XM_023066425.1"/>
</dbReference>
<dbReference type="GeneID" id="111430256"/>
<dbReference type="KEGG" id="cmos:111430256"/>
<gene>
    <name evidence="3" type="primary">LOC111430256</name>
</gene>
<reference evidence="3" key="1">
    <citation type="submission" date="2025-08" db="UniProtKB">
        <authorList>
            <consortium name="RefSeq"/>
        </authorList>
    </citation>
    <scope>IDENTIFICATION</scope>
    <source>
        <tissue evidence="3">Young leaves</tissue>
    </source>
</reference>
<keyword evidence="2" id="KW-1185">Reference proteome</keyword>
<feature type="transmembrane region" description="Helical" evidence="1">
    <location>
        <begin position="12"/>
        <end position="36"/>
    </location>
</feature>
<dbReference type="AlphaFoldDB" id="A0A6J1E5W5"/>
<protein>
    <submittedName>
        <fullName evidence="3">Uncharacterized protein LOC111430256 isoform X1</fullName>
    </submittedName>
</protein>
<dbReference type="Proteomes" id="UP000504609">
    <property type="component" value="Unplaced"/>
</dbReference>
<evidence type="ECO:0000313" key="2">
    <source>
        <dbReference type="Proteomes" id="UP000504609"/>
    </source>
</evidence>
<sequence length="169" mass="19462">MEIITIGAMEDAEVIGGLMAVQFIYAGNSVLLRYLMSLGLNPFTVVIVIASATFLFLCPLLRLYIFFSQMNLMNDVHTQEHLAQEIEFHVAASACSDLLSQRNSDWHKLEVERMGTKKRGPVLVSIFRPLEWNRFLRHSLCLHLREHYYFHLKCFGRGDTTLIASQEFH</sequence>
<evidence type="ECO:0000256" key="1">
    <source>
        <dbReference type="SAM" id="Phobius"/>
    </source>
</evidence>
<accession>A0A6J1E5W5</accession>
<name>A0A6J1E5W5_CUCMO</name>
<feature type="transmembrane region" description="Helical" evidence="1">
    <location>
        <begin position="42"/>
        <end position="65"/>
    </location>
</feature>
<evidence type="ECO:0000313" key="3">
    <source>
        <dbReference type="RefSeq" id="XP_022922193.1"/>
    </source>
</evidence>
<keyword evidence="1" id="KW-1133">Transmembrane helix</keyword>
<organism evidence="2 3">
    <name type="scientific">Cucurbita moschata</name>
    <name type="common">Winter crookneck squash</name>
    <name type="synonym">Cucurbita pepo var. moschata</name>
    <dbReference type="NCBI Taxonomy" id="3662"/>
    <lineage>
        <taxon>Eukaryota</taxon>
        <taxon>Viridiplantae</taxon>
        <taxon>Streptophyta</taxon>
        <taxon>Embryophyta</taxon>
        <taxon>Tracheophyta</taxon>
        <taxon>Spermatophyta</taxon>
        <taxon>Magnoliopsida</taxon>
        <taxon>eudicotyledons</taxon>
        <taxon>Gunneridae</taxon>
        <taxon>Pentapetalae</taxon>
        <taxon>rosids</taxon>
        <taxon>fabids</taxon>
        <taxon>Cucurbitales</taxon>
        <taxon>Cucurbitaceae</taxon>
        <taxon>Cucurbiteae</taxon>
        <taxon>Cucurbita</taxon>
    </lineage>
</organism>